<sequence>MIEQIVIVGLGCIGQAVLPLLERTWPRPAIAVVDRMLDGGRWKLAARHKLDAIESTITVDKTPGFMQQRPL</sequence>
<dbReference type="EC" id="2.5.1.44" evidence="2"/>
<dbReference type="Proteomes" id="UP000006798">
    <property type="component" value="Chromosome 1"/>
</dbReference>
<evidence type="ECO:0000313" key="3">
    <source>
        <dbReference type="Proteomes" id="UP000006798"/>
    </source>
</evidence>
<feature type="domain" description="Saccharopine dehydrogenase NADP binding" evidence="1">
    <location>
        <begin position="5"/>
        <end position="63"/>
    </location>
</feature>
<proteinExistence type="predicted"/>
<dbReference type="AlphaFoldDB" id="G0ERY1"/>
<dbReference type="RefSeq" id="WP_013955139.1">
    <property type="nucleotide sequence ID" value="NC_015726.1"/>
</dbReference>
<dbReference type="KEGG" id="cnc:CNE_1c00400"/>
<dbReference type="GO" id="GO:0047296">
    <property type="term" value="F:homospermidine synthase activity"/>
    <property type="evidence" value="ECO:0007669"/>
    <property type="project" value="UniProtKB-EC"/>
</dbReference>
<dbReference type="Gene3D" id="3.40.50.720">
    <property type="entry name" value="NAD(P)-binding Rossmann-like Domain"/>
    <property type="match status" value="1"/>
</dbReference>
<dbReference type="Pfam" id="PF03435">
    <property type="entry name" value="Sacchrp_dh_NADP"/>
    <property type="match status" value="1"/>
</dbReference>
<evidence type="ECO:0000259" key="1">
    <source>
        <dbReference type="Pfam" id="PF03435"/>
    </source>
</evidence>
<accession>G0ERY1</accession>
<evidence type="ECO:0000313" key="2">
    <source>
        <dbReference type="EMBL" id="AEI75409.1"/>
    </source>
</evidence>
<organism evidence="2 3">
    <name type="scientific">Cupriavidus necator (strain ATCC 43291 / DSM 13513 / CCUG 52238 / LMG 8453 / N-1)</name>
    <name type="common">Ralstonia eutropha</name>
    <dbReference type="NCBI Taxonomy" id="1042878"/>
    <lineage>
        <taxon>Bacteria</taxon>
        <taxon>Pseudomonadati</taxon>
        <taxon>Pseudomonadota</taxon>
        <taxon>Betaproteobacteria</taxon>
        <taxon>Burkholderiales</taxon>
        <taxon>Burkholderiaceae</taxon>
        <taxon>Cupriavidus</taxon>
    </lineage>
</organism>
<gene>
    <name evidence="2" type="primary">hss</name>
    <name evidence="2" type="ordered locus">CNE_1c00400</name>
</gene>
<dbReference type="HOGENOM" id="CLU_2733251_0_0_4"/>
<dbReference type="GeneID" id="34308249"/>
<protein>
    <submittedName>
        <fullName evidence="2">Homospermidine synthase Hss</fullName>
        <ecNumber evidence="2">2.5.1.44</ecNumber>
    </submittedName>
</protein>
<reference evidence="2 3" key="1">
    <citation type="journal article" date="2011" name="J. Bacteriol.">
        <title>Complete genome sequence of the type strain Cupriavidus necator N-1.</title>
        <authorList>
            <person name="Poehlein A."/>
            <person name="Kusian B."/>
            <person name="Friedrich B."/>
            <person name="Daniel R."/>
            <person name="Bowien B."/>
        </authorList>
    </citation>
    <scope>NUCLEOTIDE SEQUENCE [LARGE SCALE GENOMIC DNA]</scope>
    <source>
        <strain evidence="3">ATCC 43291 / DSM 13513 / CCUG 52238 / LMG 8453 / N-1</strain>
    </source>
</reference>
<dbReference type="InterPro" id="IPR005097">
    <property type="entry name" value="Sacchrp_dh_NADP-bd"/>
</dbReference>
<keyword evidence="2" id="KW-0808">Transferase</keyword>
<name>G0ERY1_CUPNN</name>
<dbReference type="EMBL" id="CP002877">
    <property type="protein sequence ID" value="AEI75409.1"/>
    <property type="molecule type" value="Genomic_DNA"/>
</dbReference>